<dbReference type="OrthoDB" id="10377747at2759"/>
<sequence>MPVEDFLSIFNEDIIYKVLRDNQVIEQLIETFKHINLTYNNSEKDN</sequence>
<dbReference type="EMBL" id="CAJVQA010058888">
    <property type="protein sequence ID" value="CAG8827388.1"/>
    <property type="molecule type" value="Genomic_DNA"/>
</dbReference>
<comment type="caution">
    <text evidence="1">The sequence shown here is derived from an EMBL/GenBank/DDBJ whole genome shotgun (WGS) entry which is preliminary data.</text>
</comment>
<evidence type="ECO:0000313" key="1">
    <source>
        <dbReference type="EMBL" id="CAG8827388.1"/>
    </source>
</evidence>
<reference evidence="1" key="1">
    <citation type="submission" date="2021-06" db="EMBL/GenBank/DDBJ databases">
        <authorList>
            <person name="Kallberg Y."/>
            <person name="Tangrot J."/>
            <person name="Rosling A."/>
        </authorList>
    </citation>
    <scope>NUCLEOTIDE SEQUENCE</scope>
    <source>
        <strain evidence="1">FL966</strain>
    </source>
</reference>
<feature type="non-terminal residue" evidence="1">
    <location>
        <position position="46"/>
    </location>
</feature>
<name>A0A9N9KIH2_9GLOM</name>
<dbReference type="Proteomes" id="UP000789759">
    <property type="component" value="Unassembled WGS sequence"/>
</dbReference>
<keyword evidence="2" id="KW-1185">Reference proteome</keyword>
<dbReference type="AlphaFoldDB" id="A0A9N9KIH2"/>
<evidence type="ECO:0000313" key="2">
    <source>
        <dbReference type="Proteomes" id="UP000789759"/>
    </source>
</evidence>
<accession>A0A9N9KIH2</accession>
<proteinExistence type="predicted"/>
<organism evidence="1 2">
    <name type="scientific">Cetraspora pellucida</name>
    <dbReference type="NCBI Taxonomy" id="1433469"/>
    <lineage>
        <taxon>Eukaryota</taxon>
        <taxon>Fungi</taxon>
        <taxon>Fungi incertae sedis</taxon>
        <taxon>Mucoromycota</taxon>
        <taxon>Glomeromycotina</taxon>
        <taxon>Glomeromycetes</taxon>
        <taxon>Diversisporales</taxon>
        <taxon>Gigasporaceae</taxon>
        <taxon>Cetraspora</taxon>
    </lineage>
</organism>
<gene>
    <name evidence="1" type="ORF">CPELLU_LOCUS20301</name>
</gene>
<protein>
    <submittedName>
        <fullName evidence="1">23262_t:CDS:1</fullName>
    </submittedName>
</protein>